<reference evidence="4" key="1">
    <citation type="journal article" date="2019" name="bioRxiv">
        <title>The Genome of the Zebra Mussel, Dreissena polymorpha: A Resource for Invasive Species Research.</title>
        <authorList>
            <person name="McCartney M.A."/>
            <person name="Auch B."/>
            <person name="Kono T."/>
            <person name="Mallez S."/>
            <person name="Zhang Y."/>
            <person name="Obille A."/>
            <person name="Becker A."/>
            <person name="Abrahante J.E."/>
            <person name="Garbe J."/>
            <person name="Badalamenti J.P."/>
            <person name="Herman A."/>
            <person name="Mangelson H."/>
            <person name="Liachko I."/>
            <person name="Sullivan S."/>
            <person name="Sone E.D."/>
            <person name="Koren S."/>
            <person name="Silverstein K.A.T."/>
            <person name="Beckman K.B."/>
            <person name="Gohl D.M."/>
        </authorList>
    </citation>
    <scope>NUCLEOTIDE SEQUENCE</scope>
    <source>
        <strain evidence="4">Duluth1</strain>
        <tissue evidence="4">Whole animal</tissue>
    </source>
</reference>
<dbReference type="GO" id="GO:0005737">
    <property type="term" value="C:cytoplasm"/>
    <property type="evidence" value="ECO:0007669"/>
    <property type="project" value="TreeGrafter"/>
</dbReference>
<keyword evidence="5" id="KW-1185">Reference proteome</keyword>
<dbReference type="PANTHER" id="PTHR48051">
    <property type="match status" value="1"/>
</dbReference>
<dbReference type="Pfam" id="PF23598">
    <property type="entry name" value="LRR_14"/>
    <property type="match status" value="1"/>
</dbReference>
<protein>
    <recommendedName>
        <fullName evidence="3">Disease resistance R13L4/SHOC-2-like LRR domain-containing protein</fullName>
    </recommendedName>
</protein>
<dbReference type="AlphaFoldDB" id="A0A9D4KDU9"/>
<evidence type="ECO:0000313" key="5">
    <source>
        <dbReference type="Proteomes" id="UP000828390"/>
    </source>
</evidence>
<evidence type="ECO:0000259" key="3">
    <source>
        <dbReference type="Pfam" id="PF23598"/>
    </source>
</evidence>
<dbReference type="SUPFAM" id="SSF52058">
    <property type="entry name" value="L domain-like"/>
    <property type="match status" value="1"/>
</dbReference>
<keyword evidence="2" id="KW-0677">Repeat</keyword>
<gene>
    <name evidence="4" type="ORF">DPMN_111017</name>
</gene>
<feature type="domain" description="Disease resistance R13L4/SHOC-2-like LRR" evidence="3">
    <location>
        <begin position="7"/>
        <end position="80"/>
    </location>
</feature>
<dbReference type="Gene3D" id="3.80.10.10">
    <property type="entry name" value="Ribonuclease Inhibitor"/>
    <property type="match status" value="1"/>
</dbReference>
<dbReference type="SMART" id="SM00364">
    <property type="entry name" value="LRR_BAC"/>
    <property type="match status" value="3"/>
</dbReference>
<dbReference type="SMART" id="SM00369">
    <property type="entry name" value="LRR_TYP"/>
    <property type="match status" value="3"/>
</dbReference>
<dbReference type="InterPro" id="IPR050216">
    <property type="entry name" value="LRR_domain-containing"/>
</dbReference>
<dbReference type="EMBL" id="JAIWYP010000004">
    <property type="protein sequence ID" value="KAH3837619.1"/>
    <property type="molecule type" value="Genomic_DNA"/>
</dbReference>
<dbReference type="InterPro" id="IPR003591">
    <property type="entry name" value="Leu-rich_rpt_typical-subtyp"/>
</dbReference>
<evidence type="ECO:0000256" key="1">
    <source>
        <dbReference type="ARBA" id="ARBA00022614"/>
    </source>
</evidence>
<organism evidence="4 5">
    <name type="scientific">Dreissena polymorpha</name>
    <name type="common">Zebra mussel</name>
    <name type="synonym">Mytilus polymorpha</name>
    <dbReference type="NCBI Taxonomy" id="45954"/>
    <lineage>
        <taxon>Eukaryota</taxon>
        <taxon>Metazoa</taxon>
        <taxon>Spiralia</taxon>
        <taxon>Lophotrochozoa</taxon>
        <taxon>Mollusca</taxon>
        <taxon>Bivalvia</taxon>
        <taxon>Autobranchia</taxon>
        <taxon>Heteroconchia</taxon>
        <taxon>Euheterodonta</taxon>
        <taxon>Imparidentia</taxon>
        <taxon>Neoheterodontei</taxon>
        <taxon>Myida</taxon>
        <taxon>Dreissenoidea</taxon>
        <taxon>Dreissenidae</taxon>
        <taxon>Dreissena</taxon>
    </lineage>
</organism>
<dbReference type="InterPro" id="IPR032675">
    <property type="entry name" value="LRR_dom_sf"/>
</dbReference>
<accession>A0A9D4KDU9</accession>
<dbReference type="Proteomes" id="UP000828390">
    <property type="component" value="Unassembled WGS sequence"/>
</dbReference>
<evidence type="ECO:0000256" key="2">
    <source>
        <dbReference type="ARBA" id="ARBA00022737"/>
    </source>
</evidence>
<comment type="caution">
    <text evidence="4">The sequence shown here is derived from an EMBL/GenBank/DDBJ whole genome shotgun (WGS) entry which is preliminary data.</text>
</comment>
<dbReference type="InterPro" id="IPR055414">
    <property type="entry name" value="LRR_R13L4/SHOC2-like"/>
</dbReference>
<dbReference type="PANTHER" id="PTHR48051:SF1">
    <property type="entry name" value="RAS SUPPRESSOR PROTEIN 1"/>
    <property type="match status" value="1"/>
</dbReference>
<proteinExistence type="predicted"/>
<sequence length="142" mass="16027">MCPLEPQNIGKLCRLKELLLESNSIECLPDELSSLVFLQVLNVNSNLLTLLPTSVCQLASLTKLQISDNRLTHLPSYHGNCVLSDLNEVSLAGKNLQYLPLDVVRLPMLRHLIVDDNVDLHYIPEVPDNDYFLQISKETVYV</sequence>
<feature type="non-terminal residue" evidence="4">
    <location>
        <position position="142"/>
    </location>
</feature>
<reference evidence="4" key="2">
    <citation type="submission" date="2020-11" db="EMBL/GenBank/DDBJ databases">
        <authorList>
            <person name="McCartney M.A."/>
            <person name="Auch B."/>
            <person name="Kono T."/>
            <person name="Mallez S."/>
            <person name="Becker A."/>
            <person name="Gohl D.M."/>
            <person name="Silverstein K.A.T."/>
            <person name="Koren S."/>
            <person name="Bechman K.B."/>
            <person name="Herman A."/>
            <person name="Abrahante J.E."/>
            <person name="Garbe J."/>
        </authorList>
    </citation>
    <scope>NUCLEOTIDE SEQUENCE</scope>
    <source>
        <strain evidence="4">Duluth1</strain>
        <tissue evidence="4">Whole animal</tissue>
    </source>
</reference>
<evidence type="ECO:0000313" key="4">
    <source>
        <dbReference type="EMBL" id="KAH3837619.1"/>
    </source>
</evidence>
<dbReference type="InterPro" id="IPR001611">
    <property type="entry name" value="Leu-rich_rpt"/>
</dbReference>
<dbReference type="PROSITE" id="PS51450">
    <property type="entry name" value="LRR"/>
    <property type="match status" value="1"/>
</dbReference>
<keyword evidence="1" id="KW-0433">Leucine-rich repeat</keyword>
<name>A0A9D4KDU9_DREPO</name>